<dbReference type="GO" id="GO:0120147">
    <property type="term" value="F:formylglycine-generating oxidase activity"/>
    <property type="evidence" value="ECO:0007669"/>
    <property type="project" value="TreeGrafter"/>
</dbReference>
<dbReference type="STRING" id="280332.CQ12_25030"/>
<protein>
    <recommendedName>
        <fullName evidence="1">Sulfatase-modifying factor enzyme-like domain-containing protein</fullName>
    </recommendedName>
</protein>
<dbReference type="InterPro" id="IPR005532">
    <property type="entry name" value="SUMF_dom"/>
</dbReference>
<gene>
    <name evidence="2" type="ORF">CQ12_25030</name>
</gene>
<dbReference type="InterPro" id="IPR016187">
    <property type="entry name" value="CTDL_fold"/>
</dbReference>
<sequence length="310" mass="33961">MDITRAMWLIMIGLTGGSPANAQPCDGVQVQIGEREQRCIKPGAGETFRDCPDCPEMVVIPAGSFTMGASRDEEVATEREDQTMVAIRKPFAVGRFAVTRGEFATFVAATDNKTDGGCFRLSEPKRDVDRNWRTPGFLQDDRHPVVCVSWNDAKAYIAWLSSLTGKSYRLLSEAEREYVTRAGSITPFWWGSTISSEQANYDGSISYAGGANSEVRKATVPVDSFKANSWGLYNVHGNAWEWTEDCWNAKNAANPGDGSASLTGDCTLRVLRGASFNNAPHTLRAARRASEPPDNRVASFGFRVARSLEP</sequence>
<evidence type="ECO:0000313" key="2">
    <source>
        <dbReference type="EMBL" id="KRQ97896.1"/>
    </source>
</evidence>
<proteinExistence type="predicted"/>
<dbReference type="InterPro" id="IPR051043">
    <property type="entry name" value="Sulfatase_Mod_Factor_Kinase"/>
</dbReference>
<dbReference type="OrthoDB" id="9768004at2"/>
<comment type="caution">
    <text evidence="2">The sequence shown here is derived from an EMBL/GenBank/DDBJ whole genome shotgun (WGS) entry which is preliminary data.</text>
</comment>
<dbReference type="PANTHER" id="PTHR23150:SF35">
    <property type="entry name" value="BLL6746 PROTEIN"/>
    <property type="match status" value="1"/>
</dbReference>
<dbReference type="Proteomes" id="UP000050863">
    <property type="component" value="Unassembled WGS sequence"/>
</dbReference>
<keyword evidence="3" id="KW-1185">Reference proteome</keyword>
<organism evidence="2 3">
    <name type="scientific">Bradyrhizobium jicamae</name>
    <dbReference type="NCBI Taxonomy" id="280332"/>
    <lineage>
        <taxon>Bacteria</taxon>
        <taxon>Pseudomonadati</taxon>
        <taxon>Pseudomonadota</taxon>
        <taxon>Alphaproteobacteria</taxon>
        <taxon>Hyphomicrobiales</taxon>
        <taxon>Nitrobacteraceae</taxon>
        <taxon>Bradyrhizobium</taxon>
    </lineage>
</organism>
<evidence type="ECO:0000313" key="3">
    <source>
        <dbReference type="Proteomes" id="UP000050863"/>
    </source>
</evidence>
<dbReference type="RefSeq" id="WP_057839202.1">
    <property type="nucleotide sequence ID" value="NZ_LLXZ01000187.1"/>
</dbReference>
<dbReference type="SUPFAM" id="SSF56436">
    <property type="entry name" value="C-type lectin-like"/>
    <property type="match status" value="1"/>
</dbReference>
<evidence type="ECO:0000259" key="1">
    <source>
        <dbReference type="Pfam" id="PF03781"/>
    </source>
</evidence>
<dbReference type="AlphaFoldDB" id="A0A0R3KQ17"/>
<name>A0A0R3KQ17_9BRAD</name>
<dbReference type="EMBL" id="LLXZ01000187">
    <property type="protein sequence ID" value="KRQ97896.1"/>
    <property type="molecule type" value="Genomic_DNA"/>
</dbReference>
<dbReference type="PANTHER" id="PTHR23150">
    <property type="entry name" value="SULFATASE MODIFYING FACTOR 1, 2"/>
    <property type="match status" value="1"/>
</dbReference>
<feature type="domain" description="Sulfatase-modifying factor enzyme-like" evidence="1">
    <location>
        <begin position="54"/>
        <end position="306"/>
    </location>
</feature>
<reference evidence="2 3" key="1">
    <citation type="submission" date="2014-03" db="EMBL/GenBank/DDBJ databases">
        <title>Bradyrhizobium valentinum sp. nov., isolated from effective nodules of Lupinus mariae-josephae, a lupine endemic of basic-lime soils in Eastern Spain.</title>
        <authorList>
            <person name="Duran D."/>
            <person name="Rey L."/>
            <person name="Navarro A."/>
            <person name="Busquets A."/>
            <person name="Imperial J."/>
            <person name="Ruiz-Argueso T."/>
        </authorList>
    </citation>
    <scope>NUCLEOTIDE SEQUENCE [LARGE SCALE GENOMIC DNA]</scope>
    <source>
        <strain evidence="2 3">PAC68</strain>
    </source>
</reference>
<dbReference type="Pfam" id="PF03781">
    <property type="entry name" value="FGE-sulfatase"/>
    <property type="match status" value="1"/>
</dbReference>
<dbReference type="Gene3D" id="3.90.1580.10">
    <property type="entry name" value="paralog of FGE (formylglycine-generating enzyme)"/>
    <property type="match status" value="1"/>
</dbReference>
<accession>A0A0R3KQ17</accession>
<dbReference type="InterPro" id="IPR042095">
    <property type="entry name" value="SUMF_sf"/>
</dbReference>